<feature type="domain" description="C-type lectin" evidence="4">
    <location>
        <begin position="43"/>
        <end position="136"/>
    </location>
</feature>
<gene>
    <name evidence="5" type="ORF">SVUK_LOCUS21030</name>
</gene>
<name>A0A3P7M4E0_STRVU</name>
<organism evidence="5 6">
    <name type="scientific">Strongylus vulgaris</name>
    <name type="common">Blood worm</name>
    <dbReference type="NCBI Taxonomy" id="40348"/>
    <lineage>
        <taxon>Eukaryota</taxon>
        <taxon>Metazoa</taxon>
        <taxon>Ecdysozoa</taxon>
        <taxon>Nematoda</taxon>
        <taxon>Chromadorea</taxon>
        <taxon>Rhabditida</taxon>
        <taxon>Rhabditina</taxon>
        <taxon>Rhabditomorpha</taxon>
        <taxon>Strongyloidea</taxon>
        <taxon>Strongylidae</taxon>
        <taxon>Strongylus</taxon>
    </lineage>
</organism>
<dbReference type="GO" id="GO:0030246">
    <property type="term" value="F:carbohydrate binding"/>
    <property type="evidence" value="ECO:0007669"/>
    <property type="project" value="UniProtKB-KW"/>
</dbReference>
<evidence type="ECO:0000313" key="6">
    <source>
        <dbReference type="Proteomes" id="UP000270094"/>
    </source>
</evidence>
<dbReference type="InterPro" id="IPR016187">
    <property type="entry name" value="CTDL_fold"/>
</dbReference>
<dbReference type="SUPFAM" id="SSF56436">
    <property type="entry name" value="C-type lectin-like"/>
    <property type="match status" value="1"/>
</dbReference>
<dbReference type="OrthoDB" id="6133475at2759"/>
<reference evidence="5 6" key="1">
    <citation type="submission" date="2018-11" db="EMBL/GenBank/DDBJ databases">
        <authorList>
            <consortium name="Pathogen Informatics"/>
        </authorList>
    </citation>
    <scope>NUCLEOTIDE SEQUENCE [LARGE SCALE GENOMIC DNA]</scope>
</reference>
<dbReference type="PANTHER" id="PTHR46746:SF9">
    <property type="entry name" value="CD209 ANTIGEN-LIKE PROTEIN C-LIKE"/>
    <property type="match status" value="1"/>
</dbReference>
<feature type="non-terminal residue" evidence="5">
    <location>
        <position position="144"/>
    </location>
</feature>
<evidence type="ECO:0000256" key="1">
    <source>
        <dbReference type="ARBA" id="ARBA00022734"/>
    </source>
</evidence>
<dbReference type="Gene3D" id="3.10.100.10">
    <property type="entry name" value="Mannose-Binding Protein A, subunit A"/>
    <property type="match status" value="1"/>
</dbReference>
<feature type="chain" id="PRO_5017944441" description="C-type lectin domain-containing protein" evidence="3">
    <location>
        <begin position="24"/>
        <end position="144"/>
    </location>
</feature>
<proteinExistence type="predicted"/>
<protein>
    <recommendedName>
        <fullName evidence="4">C-type lectin domain-containing protein</fullName>
    </recommendedName>
</protein>
<evidence type="ECO:0000256" key="3">
    <source>
        <dbReference type="SAM" id="SignalP"/>
    </source>
</evidence>
<keyword evidence="1" id="KW-0430">Lectin</keyword>
<keyword evidence="3" id="KW-0732">Signal</keyword>
<dbReference type="InterPro" id="IPR016186">
    <property type="entry name" value="C-type_lectin-like/link_sf"/>
</dbReference>
<dbReference type="InterPro" id="IPR051379">
    <property type="entry name" value="C-type_Lectin_Receptor_IMM"/>
</dbReference>
<sequence length="144" mass="16511">MLLRTVFAFCLLAIGMAIRRHHAQVHKPKQNSNNPCPSGWSHYKDSCYFYEKNMLTFDKAEVGCLERDSLMFVADTIEEYKEVMKDTPMNYYTWVGAKQNEGDHESKWASGKGIKTSEIDWLTPAYKGFHDGARCVARFNSVAT</sequence>
<evidence type="ECO:0000259" key="4">
    <source>
        <dbReference type="PROSITE" id="PS50041"/>
    </source>
</evidence>
<dbReference type="Proteomes" id="UP000270094">
    <property type="component" value="Unassembled WGS sequence"/>
</dbReference>
<dbReference type="AlphaFoldDB" id="A0A3P7M4E0"/>
<accession>A0A3P7M4E0</accession>
<dbReference type="EMBL" id="UYYB01149100">
    <property type="protein sequence ID" value="VDM86032.1"/>
    <property type="molecule type" value="Genomic_DNA"/>
</dbReference>
<keyword evidence="6" id="KW-1185">Reference proteome</keyword>
<evidence type="ECO:0000256" key="2">
    <source>
        <dbReference type="ARBA" id="ARBA00023157"/>
    </source>
</evidence>
<feature type="signal peptide" evidence="3">
    <location>
        <begin position="1"/>
        <end position="23"/>
    </location>
</feature>
<dbReference type="PROSITE" id="PS50041">
    <property type="entry name" value="C_TYPE_LECTIN_2"/>
    <property type="match status" value="1"/>
</dbReference>
<keyword evidence="2" id="KW-1015">Disulfide bond</keyword>
<evidence type="ECO:0000313" key="5">
    <source>
        <dbReference type="EMBL" id="VDM86032.1"/>
    </source>
</evidence>
<dbReference type="InterPro" id="IPR001304">
    <property type="entry name" value="C-type_lectin-like"/>
</dbReference>
<dbReference type="PANTHER" id="PTHR46746">
    <property type="entry name" value="KILLER CELL LECTIN-LIKE RECEPTOR SUBFAMILY F MEMBER 2"/>
    <property type="match status" value="1"/>
</dbReference>